<dbReference type="GO" id="GO:0046872">
    <property type="term" value="F:metal ion binding"/>
    <property type="evidence" value="ECO:0007669"/>
    <property type="project" value="UniProtKB-KW"/>
</dbReference>
<dbReference type="PROSITE" id="PS52020">
    <property type="entry name" value="CRESS_DNA_REP"/>
    <property type="match status" value="1"/>
</dbReference>
<keyword evidence="3" id="KW-0548">Nucleotidyltransferase</keyword>
<keyword evidence="5" id="KW-0540">Nuclease</keyword>
<dbReference type="GO" id="GO:0016779">
    <property type="term" value="F:nucleotidyltransferase activity"/>
    <property type="evidence" value="ECO:0007669"/>
    <property type="project" value="UniProtKB-KW"/>
</dbReference>
<evidence type="ECO:0000256" key="11">
    <source>
        <dbReference type="ARBA" id="ARBA00023125"/>
    </source>
</evidence>
<dbReference type="GO" id="GO:0004519">
    <property type="term" value="F:endonuclease activity"/>
    <property type="evidence" value="ECO:0007669"/>
    <property type="project" value="UniProtKB-KW"/>
</dbReference>
<dbReference type="GO" id="GO:0000166">
    <property type="term" value="F:nucleotide binding"/>
    <property type="evidence" value="ECO:0007669"/>
    <property type="project" value="UniProtKB-KW"/>
</dbReference>
<evidence type="ECO:0000256" key="3">
    <source>
        <dbReference type="ARBA" id="ARBA00022695"/>
    </source>
</evidence>
<dbReference type="Gene3D" id="3.40.1310.20">
    <property type="match status" value="1"/>
</dbReference>
<protein>
    <submittedName>
        <fullName evidence="13">Replication protein</fullName>
    </submittedName>
</protein>
<evidence type="ECO:0000256" key="7">
    <source>
        <dbReference type="ARBA" id="ARBA00022741"/>
    </source>
</evidence>
<dbReference type="GO" id="GO:0003677">
    <property type="term" value="F:DNA binding"/>
    <property type="evidence" value="ECO:0007669"/>
    <property type="project" value="UniProtKB-KW"/>
</dbReference>
<feature type="domain" description="CRESS-DNA virus Rep endonuclease" evidence="12">
    <location>
        <begin position="57"/>
        <end position="168"/>
    </location>
</feature>
<sequence length="411" mass="48268">MIQLFETPKKETRGRPRKIKNDILCNETLPTIDKVTIKNNDEFGNEIENDPTKVKTSTKHRHHAFTFNYGPGTTIPDYEKYALEQLCKSFYDKQENIIYMLCGFELGKNQIKHIQGYIQFKNPRSFNKVVSELQSTLKGAHVEECVKSSFNNSIYCKKEGNYFFFGNPDFIESKIKTQGERTDLDTIYAYIDQNLTISQELRKSKTYTLYYKAFESYLAKAKQEHHLKKQIDFFKSSKLNTLQIYFENLVLKQDNRTIDWVYDPIGNNGKSFFCNYYSTLKGAFLMLNGATKDIAQCYNYEDVALVNFVRSEEDRINYTIMENFKDGRIFRSKYESAIIARSPIKVIVFANFVPTLKKCSEDRWRIHMILPDGSIKIKKQIIKPIIKIEKLDISEISENEYFNLINSLHYY</sequence>
<keyword evidence="4" id="KW-0235">DNA replication</keyword>
<dbReference type="EMBL" id="KX388510">
    <property type="protein sequence ID" value="AQU11746.1"/>
    <property type="molecule type" value="Genomic_DNA"/>
</dbReference>
<keyword evidence="6" id="KW-0479">Metal-binding</keyword>
<dbReference type="Pfam" id="PF02407">
    <property type="entry name" value="Viral_Rep"/>
    <property type="match status" value="1"/>
</dbReference>
<dbReference type="GO" id="GO:0006260">
    <property type="term" value="P:DNA replication"/>
    <property type="evidence" value="ECO:0007669"/>
    <property type="project" value="UniProtKB-KW"/>
</dbReference>
<dbReference type="InterPro" id="IPR049912">
    <property type="entry name" value="CRESS_DNA_REP"/>
</dbReference>
<keyword evidence="10" id="KW-0190">Covalent protein-DNA linkage</keyword>
<organism evidence="13">
    <name type="scientific">Cruciviridae sp</name>
    <dbReference type="NCBI Taxonomy" id="1955495"/>
    <lineage>
        <taxon>Viruses</taxon>
        <taxon>Cruciviruses</taxon>
    </lineage>
</organism>
<comment type="subcellular location">
    <subcellularLocation>
        <location evidence="1">Host nucleus</location>
    </subcellularLocation>
</comment>
<evidence type="ECO:0000313" key="13">
    <source>
        <dbReference type="EMBL" id="AQU11746.1"/>
    </source>
</evidence>
<dbReference type="GO" id="GO:0016787">
    <property type="term" value="F:hydrolase activity"/>
    <property type="evidence" value="ECO:0007669"/>
    <property type="project" value="UniProtKB-KW"/>
</dbReference>
<accession>A0A1S6LVH9</accession>
<keyword evidence="8" id="KW-0255">Endonuclease</keyword>
<name>A0A1S6LVH9_9VIRU</name>
<evidence type="ECO:0000256" key="10">
    <source>
        <dbReference type="ARBA" id="ARBA00023124"/>
    </source>
</evidence>
<keyword evidence="11" id="KW-0238">DNA-binding</keyword>
<evidence type="ECO:0000256" key="4">
    <source>
        <dbReference type="ARBA" id="ARBA00022705"/>
    </source>
</evidence>
<evidence type="ECO:0000256" key="2">
    <source>
        <dbReference type="ARBA" id="ARBA00022679"/>
    </source>
</evidence>
<evidence type="ECO:0000256" key="6">
    <source>
        <dbReference type="ARBA" id="ARBA00022723"/>
    </source>
</evidence>
<proteinExistence type="predicted"/>
<evidence type="ECO:0000256" key="8">
    <source>
        <dbReference type="ARBA" id="ARBA00022759"/>
    </source>
</evidence>
<keyword evidence="9" id="KW-0378">Hydrolase</keyword>
<keyword evidence="7" id="KW-0547">Nucleotide-binding</keyword>
<evidence type="ECO:0000256" key="9">
    <source>
        <dbReference type="ARBA" id="ARBA00022801"/>
    </source>
</evidence>
<evidence type="ECO:0000259" key="12">
    <source>
        <dbReference type="PROSITE" id="PS52020"/>
    </source>
</evidence>
<keyword evidence="2" id="KW-0808">Transferase</keyword>
<evidence type="ECO:0000256" key="1">
    <source>
        <dbReference type="ARBA" id="ARBA00004147"/>
    </source>
</evidence>
<evidence type="ECO:0000256" key="5">
    <source>
        <dbReference type="ARBA" id="ARBA00022722"/>
    </source>
</evidence>
<reference evidence="13" key="1">
    <citation type="journal article" date="2016" name="Virus Evol.">
        <title>Diversity and comparative genomics of chimeric viruses in Sphagnum-dominated peatlands.</title>
        <authorList>
            <person name="Quaiser A."/>
            <person name="Krupovic M."/>
            <person name="Dufresne A."/>
            <person name="Francez A.J."/>
            <person name="Roux S."/>
        </authorList>
    </citation>
    <scope>NUCLEOTIDE SEQUENCE</scope>
    <source>
        <strain evidence="13">CRUV-31-B</strain>
    </source>
</reference>
<dbReference type="GO" id="GO:0042025">
    <property type="term" value="C:host cell nucleus"/>
    <property type="evidence" value="ECO:0007669"/>
    <property type="project" value="UniProtKB-SubCell"/>
</dbReference>